<sequence length="120" mass="12614">MDPAELFSMRWTTTAPLPESDFEFGLPPAGGGSIDPPSPVLGFFNSTTMGGVYPFFIDDLVVVLATGNLATTLPHTSHFFLRGTHFTLGLVFNFGPGANVTGQPTSGTRSKHAAQSPTGN</sequence>
<protein>
    <submittedName>
        <fullName evidence="2">Uncharacterized protein</fullName>
    </submittedName>
</protein>
<dbReference type="AlphaFoldDB" id="A0A3L6RZ68"/>
<comment type="caution">
    <text evidence="2">The sequence shown here is derived from an EMBL/GenBank/DDBJ whole genome shotgun (WGS) entry which is preliminary data.</text>
</comment>
<gene>
    <name evidence="2" type="ORF">C2845_PM09G19530</name>
</gene>
<feature type="region of interest" description="Disordered" evidence="1">
    <location>
        <begin position="99"/>
        <end position="120"/>
    </location>
</feature>
<dbReference type="Proteomes" id="UP000275267">
    <property type="component" value="Unassembled WGS sequence"/>
</dbReference>
<dbReference type="EMBL" id="PQIB02000006">
    <property type="protein sequence ID" value="RLN11472.1"/>
    <property type="molecule type" value="Genomic_DNA"/>
</dbReference>
<evidence type="ECO:0000256" key="1">
    <source>
        <dbReference type="SAM" id="MobiDB-lite"/>
    </source>
</evidence>
<name>A0A3L6RZ68_PANMI</name>
<feature type="compositionally biased region" description="Polar residues" evidence="1">
    <location>
        <begin position="100"/>
        <end position="120"/>
    </location>
</feature>
<keyword evidence="3" id="KW-1185">Reference proteome</keyword>
<organism evidence="2 3">
    <name type="scientific">Panicum miliaceum</name>
    <name type="common">Proso millet</name>
    <name type="synonym">Broomcorn millet</name>
    <dbReference type="NCBI Taxonomy" id="4540"/>
    <lineage>
        <taxon>Eukaryota</taxon>
        <taxon>Viridiplantae</taxon>
        <taxon>Streptophyta</taxon>
        <taxon>Embryophyta</taxon>
        <taxon>Tracheophyta</taxon>
        <taxon>Spermatophyta</taxon>
        <taxon>Magnoliopsida</taxon>
        <taxon>Liliopsida</taxon>
        <taxon>Poales</taxon>
        <taxon>Poaceae</taxon>
        <taxon>PACMAD clade</taxon>
        <taxon>Panicoideae</taxon>
        <taxon>Panicodae</taxon>
        <taxon>Paniceae</taxon>
        <taxon>Panicinae</taxon>
        <taxon>Panicum</taxon>
        <taxon>Panicum sect. Panicum</taxon>
    </lineage>
</organism>
<accession>A0A3L6RZ68</accession>
<evidence type="ECO:0000313" key="3">
    <source>
        <dbReference type="Proteomes" id="UP000275267"/>
    </source>
</evidence>
<proteinExistence type="predicted"/>
<evidence type="ECO:0000313" key="2">
    <source>
        <dbReference type="EMBL" id="RLN11472.1"/>
    </source>
</evidence>
<reference evidence="3" key="1">
    <citation type="journal article" date="2019" name="Nat. Commun.">
        <title>The genome of broomcorn millet.</title>
        <authorList>
            <person name="Zou C."/>
            <person name="Miki D."/>
            <person name="Li D."/>
            <person name="Tang Q."/>
            <person name="Xiao L."/>
            <person name="Rajput S."/>
            <person name="Deng P."/>
            <person name="Jia W."/>
            <person name="Huang R."/>
            <person name="Zhang M."/>
            <person name="Sun Y."/>
            <person name="Hu J."/>
            <person name="Fu X."/>
            <person name="Schnable P.S."/>
            <person name="Li F."/>
            <person name="Zhang H."/>
            <person name="Feng B."/>
            <person name="Zhu X."/>
            <person name="Liu R."/>
            <person name="Schnable J.C."/>
            <person name="Zhu J.-K."/>
            <person name="Zhang H."/>
        </authorList>
    </citation>
    <scope>NUCLEOTIDE SEQUENCE [LARGE SCALE GENOMIC DNA]</scope>
</reference>